<dbReference type="Pfam" id="PF13419">
    <property type="entry name" value="HAD_2"/>
    <property type="match status" value="1"/>
</dbReference>
<dbReference type="InterPro" id="IPR023214">
    <property type="entry name" value="HAD_sf"/>
</dbReference>
<keyword evidence="1" id="KW-0378">Hydrolase</keyword>
<dbReference type="GO" id="GO:0016787">
    <property type="term" value="F:hydrolase activity"/>
    <property type="evidence" value="ECO:0007669"/>
    <property type="project" value="UniProtKB-KW"/>
</dbReference>
<dbReference type="EMBL" id="WAEL01000012">
    <property type="protein sequence ID" value="NID13479.1"/>
    <property type="molecule type" value="Genomic_DNA"/>
</dbReference>
<dbReference type="InterPro" id="IPR023198">
    <property type="entry name" value="PGP-like_dom2"/>
</dbReference>
<keyword evidence="2" id="KW-1185">Reference proteome</keyword>
<organism evidence="1 2">
    <name type="scientific">Fibrivirga algicola</name>
    <dbReference type="NCBI Taxonomy" id="2950420"/>
    <lineage>
        <taxon>Bacteria</taxon>
        <taxon>Pseudomonadati</taxon>
        <taxon>Bacteroidota</taxon>
        <taxon>Cytophagia</taxon>
        <taxon>Cytophagales</taxon>
        <taxon>Spirosomataceae</taxon>
        <taxon>Fibrivirga</taxon>
    </lineage>
</organism>
<dbReference type="SFLD" id="SFLDG01129">
    <property type="entry name" value="C1.5:_HAD__Beta-PGM__Phosphata"/>
    <property type="match status" value="1"/>
</dbReference>
<proteinExistence type="predicted"/>
<protein>
    <submittedName>
        <fullName evidence="1">HAD-IA family hydrolase</fullName>
    </submittedName>
</protein>
<dbReference type="Gene3D" id="3.40.50.1000">
    <property type="entry name" value="HAD superfamily/HAD-like"/>
    <property type="match status" value="1"/>
</dbReference>
<evidence type="ECO:0000313" key="1">
    <source>
        <dbReference type="EMBL" id="NID13479.1"/>
    </source>
</evidence>
<dbReference type="NCBIfam" id="TIGR01509">
    <property type="entry name" value="HAD-SF-IA-v3"/>
    <property type="match status" value="1"/>
</dbReference>
<accession>A0ABX0QLZ5</accession>
<dbReference type="InterPro" id="IPR036412">
    <property type="entry name" value="HAD-like_sf"/>
</dbReference>
<dbReference type="SFLD" id="SFLDS00003">
    <property type="entry name" value="Haloacid_Dehalogenase"/>
    <property type="match status" value="1"/>
</dbReference>
<reference evidence="2" key="2">
    <citation type="submission" date="2023-07" db="EMBL/GenBank/DDBJ databases">
        <authorList>
            <person name="Jung D.-H."/>
        </authorList>
    </citation>
    <scope>NUCLEOTIDE SEQUENCE [LARGE SCALE GENOMIC DNA]</scope>
    <source>
        <strain evidence="2">JA-25</strain>
    </source>
</reference>
<dbReference type="Proteomes" id="UP000606008">
    <property type="component" value="Unassembled WGS sequence"/>
</dbReference>
<dbReference type="PANTHER" id="PTHR43611:SF3">
    <property type="entry name" value="FLAVIN MONONUCLEOTIDE HYDROLASE 1, CHLOROPLATIC"/>
    <property type="match status" value="1"/>
</dbReference>
<comment type="caution">
    <text evidence="1">The sequence shown here is derived from an EMBL/GenBank/DDBJ whole genome shotgun (WGS) entry which is preliminary data.</text>
</comment>
<name>A0ABX0QLZ5_9BACT</name>
<dbReference type="PANTHER" id="PTHR43611">
    <property type="entry name" value="ALPHA-D-GLUCOSE 1-PHOSPHATE PHOSPHATASE"/>
    <property type="match status" value="1"/>
</dbReference>
<gene>
    <name evidence="1" type="ORF">F7231_25150</name>
</gene>
<dbReference type="InterPro" id="IPR041492">
    <property type="entry name" value="HAD_2"/>
</dbReference>
<reference evidence="2" key="1">
    <citation type="submission" date="2019-09" db="EMBL/GenBank/DDBJ databases">
        <authorList>
            <person name="Jung D.-H."/>
        </authorList>
    </citation>
    <scope>NUCLEOTIDE SEQUENCE [LARGE SCALE GENOMIC DNA]</scope>
    <source>
        <strain evidence="2">JA-25</strain>
    </source>
</reference>
<dbReference type="InterPro" id="IPR006439">
    <property type="entry name" value="HAD-SF_hydro_IA"/>
</dbReference>
<sequence length="215" mass="24495">MTEQTGNKRLTTLFIDIGGVLLSNGWGHEARQRAAIRFKLDLPELEKRHLLTFATYELGKLTLTDYLGFLVFYEKKAFSMADFRAFMFAQSTPMPAMIALIRQLKQTYQLKIVVVSNEGRELNRHRTQTFALNGFVDCFISSSFVQLRKPDADIYRLALDIAQVSVNEVLYLDDQPLFIDVARKLGIQSICHLDYPTTAAELASLGFSVTHHERV</sequence>
<dbReference type="Gene3D" id="1.10.150.240">
    <property type="entry name" value="Putative phosphatase, domain 2"/>
    <property type="match status" value="1"/>
</dbReference>
<dbReference type="RefSeq" id="WP_166694002.1">
    <property type="nucleotide sequence ID" value="NZ_WAEL01000012.1"/>
</dbReference>
<dbReference type="SUPFAM" id="SSF56784">
    <property type="entry name" value="HAD-like"/>
    <property type="match status" value="1"/>
</dbReference>
<evidence type="ECO:0000313" key="2">
    <source>
        <dbReference type="Proteomes" id="UP000606008"/>
    </source>
</evidence>